<dbReference type="InterPro" id="IPR004364">
    <property type="entry name" value="Aa-tRNA-synt_II"/>
</dbReference>
<dbReference type="CDD" id="cd00776">
    <property type="entry name" value="AsxRS_core"/>
    <property type="match status" value="1"/>
</dbReference>
<evidence type="ECO:0000256" key="5">
    <source>
        <dbReference type="ARBA" id="ARBA00022741"/>
    </source>
</evidence>
<feature type="binding site" evidence="9">
    <location>
        <position position="357"/>
    </location>
    <ligand>
        <name>ATP</name>
        <dbReference type="ChEBI" id="CHEBI:30616"/>
    </ligand>
</feature>
<evidence type="ECO:0000313" key="12">
    <source>
        <dbReference type="Proteomes" id="UP000273278"/>
    </source>
</evidence>
<dbReference type="HAMAP" id="MF_02075">
    <property type="entry name" value="Asp_tRNA_synth_type2"/>
    <property type="match status" value="1"/>
</dbReference>
<dbReference type="EC" id="6.1.1.12" evidence="9"/>
<feature type="binding site" evidence="9">
    <location>
        <begin position="405"/>
        <end position="408"/>
    </location>
    <ligand>
        <name>ATP</name>
        <dbReference type="ChEBI" id="CHEBI:30616"/>
    </ligand>
</feature>
<keyword evidence="5 9" id="KW-0547">Nucleotide-binding</keyword>
<feature type="binding site" evidence="9">
    <location>
        <position position="360"/>
    </location>
    <ligand>
        <name>L-aspartate</name>
        <dbReference type="ChEBI" id="CHEBI:29991"/>
    </ligand>
</feature>
<evidence type="ECO:0000256" key="3">
    <source>
        <dbReference type="ARBA" id="ARBA00022490"/>
    </source>
</evidence>
<dbReference type="PANTHER" id="PTHR43450">
    <property type="entry name" value="ASPARTYL-TRNA SYNTHETASE"/>
    <property type="match status" value="1"/>
</dbReference>
<feature type="binding site" evidence="9">
    <location>
        <position position="168"/>
    </location>
    <ligand>
        <name>L-aspartate</name>
        <dbReference type="ChEBI" id="CHEBI:29991"/>
    </ligand>
</feature>
<dbReference type="InterPro" id="IPR006195">
    <property type="entry name" value="aa-tRNA-synth_II"/>
</dbReference>
<dbReference type="OMA" id="WVHEIRD"/>
<dbReference type="GO" id="GO:0017101">
    <property type="term" value="C:aminoacyl-tRNA synthetase multienzyme complex"/>
    <property type="evidence" value="ECO:0007669"/>
    <property type="project" value="TreeGrafter"/>
</dbReference>
<dbReference type="Pfam" id="PF01336">
    <property type="entry name" value="tRNA_anti-codon"/>
    <property type="match status" value="1"/>
</dbReference>
<keyword evidence="3 9" id="KW-0963">Cytoplasm</keyword>
<keyword evidence="9" id="KW-0460">Magnesium</keyword>
<evidence type="ECO:0000256" key="8">
    <source>
        <dbReference type="ARBA" id="ARBA00023146"/>
    </source>
</evidence>
<keyword evidence="8 9" id="KW-0030">Aminoacyl-tRNA synthetase</keyword>
<dbReference type="AlphaFoldDB" id="A0A3G3IH05"/>
<comment type="caution">
    <text evidence="9">Lacks conserved residue(s) required for the propagation of feature annotation.</text>
</comment>
<dbReference type="PANTHER" id="PTHR43450:SF1">
    <property type="entry name" value="ASPARTATE--TRNA LIGASE, CYTOPLASMIC"/>
    <property type="match status" value="1"/>
</dbReference>
<comment type="similarity">
    <text evidence="2 9">Belongs to the class-II aminoacyl-tRNA synthetase family. Type 2 subfamily.</text>
</comment>
<keyword evidence="9" id="KW-0479">Metal-binding</keyword>
<gene>
    <name evidence="9" type="primary">aspS</name>
    <name evidence="11" type="ORF">BKD89_04880</name>
</gene>
<organism evidence="11 12">
    <name type="scientific">Methanomethylophilus alvi</name>
    <dbReference type="NCBI Taxonomy" id="1291540"/>
    <lineage>
        <taxon>Archaea</taxon>
        <taxon>Methanobacteriati</taxon>
        <taxon>Thermoplasmatota</taxon>
        <taxon>Thermoplasmata</taxon>
        <taxon>Methanomassiliicoccales</taxon>
        <taxon>Methanomethylophilaceae</taxon>
        <taxon>Methanomethylophilus</taxon>
    </lineage>
</organism>
<dbReference type="PROSITE" id="PS50862">
    <property type="entry name" value="AA_TRNA_LIGASE_II"/>
    <property type="match status" value="1"/>
</dbReference>
<dbReference type="Gene3D" id="3.30.930.10">
    <property type="entry name" value="Bira Bifunctional Protein, Domain 2"/>
    <property type="match status" value="1"/>
</dbReference>
<dbReference type="FunFam" id="3.30.930.10:FF:000038">
    <property type="entry name" value="Aspartate--tRNA ligase"/>
    <property type="match status" value="1"/>
</dbReference>
<dbReference type="GO" id="GO:0000287">
    <property type="term" value="F:magnesium ion binding"/>
    <property type="evidence" value="ECO:0007669"/>
    <property type="project" value="UniProtKB-UniRule"/>
</dbReference>
<evidence type="ECO:0000313" key="11">
    <source>
        <dbReference type="EMBL" id="AYQ55137.1"/>
    </source>
</evidence>
<dbReference type="InterPro" id="IPR045864">
    <property type="entry name" value="aa-tRNA-synth_II/BPL/LPL"/>
</dbReference>
<dbReference type="GO" id="GO:0003723">
    <property type="term" value="F:RNA binding"/>
    <property type="evidence" value="ECO:0007669"/>
    <property type="project" value="TreeGrafter"/>
</dbReference>
<comment type="subunit">
    <text evidence="9">Homodimer.</text>
</comment>
<dbReference type="PRINTS" id="PR01042">
    <property type="entry name" value="TRNASYNTHASP"/>
</dbReference>
<dbReference type="Gene3D" id="2.40.50.140">
    <property type="entry name" value="Nucleic acid-binding proteins"/>
    <property type="match status" value="1"/>
</dbReference>
<dbReference type="GeneID" id="41321776"/>
<feature type="region of interest" description="Aspartate" evidence="9">
    <location>
        <begin position="190"/>
        <end position="193"/>
    </location>
</feature>
<dbReference type="InterPro" id="IPR012340">
    <property type="entry name" value="NA-bd_OB-fold"/>
</dbReference>
<evidence type="ECO:0000256" key="2">
    <source>
        <dbReference type="ARBA" id="ARBA00005312"/>
    </source>
</evidence>
<dbReference type="NCBIfam" id="TIGR00458">
    <property type="entry name" value="aspS_nondisc"/>
    <property type="match status" value="1"/>
</dbReference>
<feature type="binding site" evidence="9">
    <location>
        <begin position="220"/>
        <end position="222"/>
    </location>
    <ligand>
        <name>ATP</name>
        <dbReference type="ChEBI" id="CHEBI:30616"/>
    </ligand>
</feature>
<evidence type="ECO:0000256" key="4">
    <source>
        <dbReference type="ARBA" id="ARBA00022598"/>
    </source>
</evidence>
<dbReference type="InterPro" id="IPR004365">
    <property type="entry name" value="NA-bd_OB_tRNA"/>
</dbReference>
<dbReference type="GO" id="GO:0005524">
    <property type="term" value="F:ATP binding"/>
    <property type="evidence" value="ECO:0007669"/>
    <property type="project" value="UniProtKB-UniRule"/>
</dbReference>
<feature type="domain" description="Aminoacyl-transfer RNA synthetases class-II family profile" evidence="10">
    <location>
        <begin position="135"/>
        <end position="434"/>
    </location>
</feature>
<dbReference type="EMBL" id="CP017686">
    <property type="protein sequence ID" value="AYQ55137.1"/>
    <property type="molecule type" value="Genomic_DNA"/>
</dbReference>
<feature type="binding site" evidence="9">
    <location>
        <position position="212"/>
    </location>
    <ligand>
        <name>L-aspartate</name>
        <dbReference type="ChEBI" id="CHEBI:29991"/>
    </ligand>
</feature>
<comment type="cofactor">
    <cofactor evidence="9">
        <name>Mg(2+)</name>
        <dbReference type="ChEBI" id="CHEBI:18420"/>
    </cofactor>
    <text evidence="9">Binds 3 Mg(2+) cations per subunit. The strongest magnesium site (Mg1) is bound to the beta- and gamma-phosphates of ATP and four water molecules complete its coordination sphere.</text>
</comment>
<feature type="binding site" evidence="9">
    <location>
        <position position="360"/>
    </location>
    <ligand>
        <name>Mg(2+)</name>
        <dbReference type="ChEBI" id="CHEBI:18420"/>
        <label>2</label>
    </ligand>
</feature>
<evidence type="ECO:0000259" key="10">
    <source>
        <dbReference type="PROSITE" id="PS50862"/>
    </source>
</evidence>
<proteinExistence type="inferred from homology"/>
<comment type="function">
    <text evidence="9">Catalyzes the attachment of L-aspartate to tRNA(Asp) in a two-step reaction: L-aspartate is first activated by ATP to form Asp-AMP and then transferred to the acceptor end of tRNA(Asp).</text>
</comment>
<dbReference type="NCBIfam" id="NF003483">
    <property type="entry name" value="PRK05159.1"/>
    <property type="match status" value="1"/>
</dbReference>
<comment type="subcellular location">
    <subcellularLocation>
        <location evidence="1 9">Cytoplasm</location>
    </subcellularLocation>
</comment>
<dbReference type="Pfam" id="PF00152">
    <property type="entry name" value="tRNA-synt_2"/>
    <property type="match status" value="1"/>
</dbReference>
<accession>A0A3G3IH05</accession>
<dbReference type="SUPFAM" id="SSF50249">
    <property type="entry name" value="Nucleic acid-binding proteins"/>
    <property type="match status" value="1"/>
</dbReference>
<sequence length="434" mass="48912">MATVRDSGNISVADGKATVKGWVQDIRNMGGISFLILRDRYGTVQITLPKKKIEPSLFELMTKLPRESVVSVTGEVKESKQTALGLEVIPEACEVYSKAATPLPLGVIDKVNVEMDTRLNNRFMDLRKPEVRAIFELRSMMVDLIKEAMSQEDFLNVTTPKIVASGAEGGATLFNVDYFGKPAYLAQSPQLYKQMLMSTGMDRIYEIGPAFRAEHSNTNRHVTEFTSFDGEMCWIEKEEDVMEMIGKVVDHVLRGLKEKGRKQLEILGKDINVPELPYPILTYSECLKIVQDAGLPLKEGDDLGTDGEKIVGEYMAKQGKELYFIAEYPEEAKPFYIMEKDGTPYSFSFDLDYKGQEISSGGQREHRYDVLVARMQKKGLDPDDFEDYLAAFKFGMPPHGGWGIGVDRLLEKMLDLPNVREAILFPRDLSRLMP</sequence>
<dbReference type="InterPro" id="IPR002312">
    <property type="entry name" value="Asp/Asn-tRNA-synth_IIb"/>
</dbReference>
<keyword evidence="6 9" id="KW-0067">ATP-binding</keyword>
<dbReference type="GO" id="GO:0006422">
    <property type="term" value="P:aspartyl-tRNA aminoacylation"/>
    <property type="evidence" value="ECO:0007669"/>
    <property type="project" value="UniProtKB-UniRule"/>
</dbReference>
<dbReference type="Proteomes" id="UP000273278">
    <property type="component" value="Chromosome"/>
</dbReference>
<name>A0A3G3IH05_9ARCH</name>
<keyword evidence="7 9" id="KW-0648">Protein biosynthesis</keyword>
<feature type="binding site" evidence="9">
    <location>
        <position position="357"/>
    </location>
    <ligand>
        <name>Mg(2+)</name>
        <dbReference type="ChEBI" id="CHEBI:18420"/>
        <label>2</label>
    </ligand>
</feature>
<reference evidence="11 12" key="1">
    <citation type="submission" date="2016-10" db="EMBL/GenBank/DDBJ databases">
        <title>Complete genome of the TMA-utilizing, human hosted archaeon Methanomethylophilus alvus Gen. nov, sp. nov., strain Mx-05, derived from a pure culture.</title>
        <authorList>
            <person name="Brugere J.-F."/>
            <person name="Ben Hania W."/>
            <person name="Chaudhary P.P."/>
            <person name="Gaci N."/>
            <person name="Borrel G."/>
            <person name="Cao Van Tuat L."/>
            <person name="Fardeau M.-L."/>
            <person name="Harris H.M.B."/>
            <person name="O'Toole P.W."/>
            <person name="Ollivier B."/>
        </authorList>
    </citation>
    <scope>NUCLEOTIDE SEQUENCE [LARGE SCALE GENOMIC DNA]</scope>
    <source>
        <strain evidence="11 12">Mx-05</strain>
    </source>
</reference>
<feature type="binding site" evidence="9">
    <location>
        <begin position="212"/>
        <end position="214"/>
    </location>
    <ligand>
        <name>ATP</name>
        <dbReference type="ChEBI" id="CHEBI:30616"/>
    </ligand>
</feature>
<dbReference type="SUPFAM" id="SSF55681">
    <property type="entry name" value="Class II aaRS and biotin synthetases"/>
    <property type="match status" value="1"/>
</dbReference>
<evidence type="ECO:0000256" key="1">
    <source>
        <dbReference type="ARBA" id="ARBA00004496"/>
    </source>
</evidence>
<keyword evidence="4 9" id="KW-0436">Ligase</keyword>
<evidence type="ECO:0000256" key="6">
    <source>
        <dbReference type="ARBA" id="ARBA00022840"/>
    </source>
</evidence>
<evidence type="ECO:0000256" key="9">
    <source>
        <dbReference type="HAMAP-Rule" id="MF_02075"/>
    </source>
</evidence>
<dbReference type="InterPro" id="IPR004523">
    <property type="entry name" value="Asp-tRNA_synthase_2"/>
</dbReference>
<protein>
    <recommendedName>
        <fullName evidence="9">Aspartate--tRNA ligase</fullName>
        <ecNumber evidence="9">6.1.1.12</ecNumber>
    </recommendedName>
    <alternativeName>
        <fullName evidence="9">Aspartyl-tRNA synthetase</fullName>
        <shortName evidence="9">AspRS</shortName>
    </alternativeName>
</protein>
<dbReference type="RefSeq" id="WP_015504878.1">
    <property type="nucleotide sequence ID" value="NZ_CAYARL010000026.1"/>
</dbReference>
<dbReference type="GO" id="GO:0004815">
    <property type="term" value="F:aspartate-tRNA ligase activity"/>
    <property type="evidence" value="ECO:0007669"/>
    <property type="project" value="UniProtKB-UniRule"/>
</dbReference>
<feature type="binding site" evidence="9">
    <location>
        <position position="364"/>
    </location>
    <ligand>
        <name>L-aspartate</name>
        <dbReference type="ChEBI" id="CHEBI:29991"/>
    </ligand>
</feature>
<feature type="binding site" evidence="9">
    <location>
        <position position="357"/>
    </location>
    <ligand>
        <name>Mg(2+)</name>
        <dbReference type="ChEBI" id="CHEBI:18420"/>
        <label>3</label>
    </ligand>
</feature>
<evidence type="ECO:0000256" key="7">
    <source>
        <dbReference type="ARBA" id="ARBA00022917"/>
    </source>
</evidence>
<dbReference type="GO" id="GO:0005829">
    <property type="term" value="C:cytosol"/>
    <property type="evidence" value="ECO:0007669"/>
    <property type="project" value="TreeGrafter"/>
</dbReference>
<comment type="catalytic activity">
    <reaction evidence="9">
        <text>tRNA(Asp) + L-aspartate + ATP = L-aspartyl-tRNA(Asp) + AMP + diphosphate</text>
        <dbReference type="Rhea" id="RHEA:19649"/>
        <dbReference type="Rhea" id="RHEA-COMP:9660"/>
        <dbReference type="Rhea" id="RHEA-COMP:9678"/>
        <dbReference type="ChEBI" id="CHEBI:29991"/>
        <dbReference type="ChEBI" id="CHEBI:30616"/>
        <dbReference type="ChEBI" id="CHEBI:33019"/>
        <dbReference type="ChEBI" id="CHEBI:78442"/>
        <dbReference type="ChEBI" id="CHEBI:78516"/>
        <dbReference type="ChEBI" id="CHEBI:456215"/>
        <dbReference type="EC" id="6.1.1.12"/>
    </reaction>
</comment>